<dbReference type="EMBL" id="JXLB01000024">
    <property type="protein sequence ID" value="OJG78402.1"/>
    <property type="molecule type" value="Genomic_DNA"/>
</dbReference>
<protein>
    <submittedName>
        <fullName evidence="1">Uncharacterized protein</fullName>
    </submittedName>
</protein>
<organism evidence="1 2">
    <name type="scientific">Enterococcus ratti</name>
    <dbReference type="NCBI Taxonomy" id="150033"/>
    <lineage>
        <taxon>Bacteria</taxon>
        <taxon>Bacillati</taxon>
        <taxon>Bacillota</taxon>
        <taxon>Bacilli</taxon>
        <taxon>Lactobacillales</taxon>
        <taxon>Enterococcaceae</taxon>
        <taxon>Enterococcus</taxon>
    </lineage>
</organism>
<dbReference type="Proteomes" id="UP000182152">
    <property type="component" value="Unassembled WGS sequence"/>
</dbReference>
<dbReference type="AlphaFoldDB" id="A0A1L8WCH1"/>
<reference evidence="1 2" key="1">
    <citation type="submission" date="2014-12" db="EMBL/GenBank/DDBJ databases">
        <title>Draft genome sequences of 29 type strains of Enterococci.</title>
        <authorList>
            <person name="Zhong Z."/>
            <person name="Sun Z."/>
            <person name="Liu W."/>
            <person name="Zhang W."/>
            <person name="Zhang H."/>
        </authorList>
    </citation>
    <scope>NUCLEOTIDE SEQUENCE [LARGE SCALE GENOMIC DNA]</scope>
    <source>
        <strain evidence="1 2">DSM 15687</strain>
    </source>
</reference>
<comment type="caution">
    <text evidence="1">The sequence shown here is derived from an EMBL/GenBank/DDBJ whole genome shotgun (WGS) entry which is preliminary data.</text>
</comment>
<keyword evidence="2" id="KW-1185">Reference proteome</keyword>
<gene>
    <name evidence="1" type="ORF">RV14_GL001159</name>
</gene>
<name>A0A1L8WCH1_9ENTE</name>
<accession>A0A1L8WCH1</accession>
<sequence length="99" mass="11724">MKEEKRVNNNCDNQVSPNLQEGVWQVEDHTLCEECSEELFFKMKDNYHEFSLSISVVLNCLFIAEKEGYVPRLPDYWWVQIRQKIPAETVLNTGKKICR</sequence>
<proteinExistence type="predicted"/>
<evidence type="ECO:0000313" key="2">
    <source>
        <dbReference type="Proteomes" id="UP000182152"/>
    </source>
</evidence>
<evidence type="ECO:0000313" key="1">
    <source>
        <dbReference type="EMBL" id="OJG78402.1"/>
    </source>
</evidence>